<proteinExistence type="predicted"/>
<dbReference type="InterPro" id="IPR014905">
    <property type="entry name" value="HIRAN"/>
</dbReference>
<reference evidence="5" key="1">
    <citation type="journal article" date="2019" name="Int. J. Syst. Evol. Microbiol.">
        <title>The Global Catalogue of Microorganisms (GCM) 10K type strain sequencing project: providing services to taxonomists for standard genome sequencing and annotation.</title>
        <authorList>
            <consortium name="The Broad Institute Genomics Platform"/>
            <consortium name="The Broad Institute Genome Sequencing Center for Infectious Disease"/>
            <person name="Wu L."/>
            <person name="Ma J."/>
        </authorList>
    </citation>
    <scope>NUCLEOTIDE SEQUENCE [LARGE SCALE GENOMIC DNA]</scope>
    <source>
        <strain evidence="5">KCTC 42739</strain>
    </source>
</reference>
<dbReference type="Proteomes" id="UP001595713">
    <property type="component" value="Unassembled WGS sequence"/>
</dbReference>
<evidence type="ECO:0000313" key="4">
    <source>
        <dbReference type="EMBL" id="MFC3579105.1"/>
    </source>
</evidence>
<evidence type="ECO:0000259" key="3">
    <source>
        <dbReference type="Pfam" id="PF08797"/>
    </source>
</evidence>
<evidence type="ECO:0000313" key="5">
    <source>
        <dbReference type="Proteomes" id="UP001595713"/>
    </source>
</evidence>
<keyword evidence="5" id="KW-1185">Reference proteome</keyword>
<accession>A0ABV7SSM7</accession>
<name>A0ABV7SSM7_9SPHN</name>
<dbReference type="Pfam" id="PF08797">
    <property type="entry name" value="HIRAN"/>
    <property type="match status" value="1"/>
</dbReference>
<keyword evidence="2" id="KW-0378">Hydrolase</keyword>
<dbReference type="EMBL" id="JBHRXP010000001">
    <property type="protein sequence ID" value="MFC3579105.1"/>
    <property type="molecule type" value="Genomic_DNA"/>
</dbReference>
<sequence>MAFPNKRGPTRRFGISLCRPGDAIQLVREPKHPADENAIAVFGHDIQLGYVRSERAAFVARILDGGHEASAIFQEATQFGCVIRVAFDGEAPTLPPVRAAVRQVDGEFWPDAIYPEE</sequence>
<evidence type="ECO:0000256" key="2">
    <source>
        <dbReference type="ARBA" id="ARBA00022801"/>
    </source>
</evidence>
<feature type="domain" description="HIRAN" evidence="3">
    <location>
        <begin position="14"/>
        <end position="78"/>
    </location>
</feature>
<keyword evidence="1" id="KW-0479">Metal-binding</keyword>
<comment type="caution">
    <text evidence="4">The sequence shown here is derived from an EMBL/GenBank/DDBJ whole genome shotgun (WGS) entry which is preliminary data.</text>
</comment>
<protein>
    <submittedName>
        <fullName evidence="4">HIRAN domain-containing protein</fullName>
    </submittedName>
</protein>
<gene>
    <name evidence="4" type="ORF">ACFONA_02920</name>
</gene>
<dbReference type="RefSeq" id="WP_261295943.1">
    <property type="nucleotide sequence ID" value="NZ_JANQBK010000024.1"/>
</dbReference>
<dbReference type="Gene3D" id="3.30.70.2330">
    <property type="match status" value="1"/>
</dbReference>
<evidence type="ECO:0000256" key="1">
    <source>
        <dbReference type="ARBA" id="ARBA00022723"/>
    </source>
</evidence>
<organism evidence="4 5">
    <name type="scientific">Sphingomonas hylomeconis</name>
    <dbReference type="NCBI Taxonomy" id="1395958"/>
    <lineage>
        <taxon>Bacteria</taxon>
        <taxon>Pseudomonadati</taxon>
        <taxon>Pseudomonadota</taxon>
        <taxon>Alphaproteobacteria</taxon>
        <taxon>Sphingomonadales</taxon>
        <taxon>Sphingomonadaceae</taxon>
        <taxon>Sphingomonas</taxon>
    </lineage>
</organism>